<reference evidence="1" key="1">
    <citation type="submission" date="2018-02" db="EMBL/GenBank/DDBJ databases">
        <title>Rhizophora mucronata_Transcriptome.</title>
        <authorList>
            <person name="Meera S.P."/>
            <person name="Sreeshan A."/>
            <person name="Augustine A."/>
        </authorList>
    </citation>
    <scope>NUCLEOTIDE SEQUENCE</scope>
    <source>
        <tissue evidence="1">Leaf</tissue>
    </source>
</reference>
<protein>
    <submittedName>
        <fullName evidence="1">Uncharacterized protein</fullName>
    </submittedName>
</protein>
<sequence>MLQLFCILSILFISFRLSIYCLCFFLQIAV</sequence>
<name>A0A2P2PA21_RHIMU</name>
<organism evidence="1">
    <name type="scientific">Rhizophora mucronata</name>
    <name type="common">Asiatic mangrove</name>
    <dbReference type="NCBI Taxonomy" id="61149"/>
    <lineage>
        <taxon>Eukaryota</taxon>
        <taxon>Viridiplantae</taxon>
        <taxon>Streptophyta</taxon>
        <taxon>Embryophyta</taxon>
        <taxon>Tracheophyta</taxon>
        <taxon>Spermatophyta</taxon>
        <taxon>Magnoliopsida</taxon>
        <taxon>eudicotyledons</taxon>
        <taxon>Gunneridae</taxon>
        <taxon>Pentapetalae</taxon>
        <taxon>rosids</taxon>
        <taxon>fabids</taxon>
        <taxon>Malpighiales</taxon>
        <taxon>Rhizophoraceae</taxon>
        <taxon>Rhizophora</taxon>
    </lineage>
</organism>
<accession>A0A2P2PA21</accession>
<dbReference type="EMBL" id="GGEC01071058">
    <property type="protein sequence ID" value="MBX51542.1"/>
    <property type="molecule type" value="Transcribed_RNA"/>
</dbReference>
<proteinExistence type="predicted"/>
<evidence type="ECO:0000313" key="1">
    <source>
        <dbReference type="EMBL" id="MBX51542.1"/>
    </source>
</evidence>
<dbReference type="AlphaFoldDB" id="A0A2P2PA21"/>